<gene>
    <name evidence="1" type="ORF">CKO40_09265</name>
</gene>
<evidence type="ECO:0000313" key="2">
    <source>
        <dbReference type="Proteomes" id="UP001296776"/>
    </source>
</evidence>
<sequence length="131" mass="14011">MDLVPFFLLPLVGGYAFASSRVVTRYRFARNSGHHLYFKAVLYGTIPLAAAAVKSGGITRGLACHAGRLASGDALAGGALIIDPRTPAPQWQRGALRCRKGFSRLLNRHQVRLEAGLVAQIQQAVTAGRDA</sequence>
<keyword evidence="2" id="KW-1185">Reference proteome</keyword>
<dbReference type="AlphaFoldDB" id="A0AAJ0X9E1"/>
<accession>A0AAJ0X9E1</accession>
<protein>
    <submittedName>
        <fullName evidence="1">Uncharacterized protein</fullName>
    </submittedName>
</protein>
<reference evidence="1" key="2">
    <citation type="journal article" date="2020" name="Microorganisms">
        <title>Osmotic Adaptation and Compatible Solute Biosynthesis of Phototrophic Bacteria as Revealed from Genome Analyses.</title>
        <authorList>
            <person name="Imhoff J.F."/>
            <person name="Rahn T."/>
            <person name="Kunzel S."/>
            <person name="Keller A."/>
            <person name="Neulinger S.C."/>
        </authorList>
    </citation>
    <scope>NUCLEOTIDE SEQUENCE</scope>
    <source>
        <strain evidence="1">DSM 11080</strain>
    </source>
</reference>
<evidence type="ECO:0000313" key="1">
    <source>
        <dbReference type="EMBL" id="MBK1704721.1"/>
    </source>
</evidence>
<dbReference type="EMBL" id="NRSJ01000013">
    <property type="protein sequence ID" value="MBK1704721.1"/>
    <property type="molecule type" value="Genomic_DNA"/>
</dbReference>
<comment type="caution">
    <text evidence="1">The sequence shown here is derived from an EMBL/GenBank/DDBJ whole genome shotgun (WGS) entry which is preliminary data.</text>
</comment>
<reference evidence="1" key="1">
    <citation type="submission" date="2017-08" db="EMBL/GenBank/DDBJ databases">
        <authorList>
            <person name="Imhoff J.F."/>
            <person name="Rahn T."/>
            <person name="Kuenzel S."/>
            <person name="Neulinger S.C."/>
        </authorList>
    </citation>
    <scope>NUCLEOTIDE SEQUENCE</scope>
    <source>
        <strain evidence="1">DSM 11080</strain>
    </source>
</reference>
<dbReference type="Proteomes" id="UP001296776">
    <property type="component" value="Unassembled WGS sequence"/>
</dbReference>
<name>A0AAJ0X9E1_9GAMM</name>
<proteinExistence type="predicted"/>
<organism evidence="1 2">
    <name type="scientific">Halochromatium glycolicum</name>
    <dbReference type="NCBI Taxonomy" id="85075"/>
    <lineage>
        <taxon>Bacteria</taxon>
        <taxon>Pseudomonadati</taxon>
        <taxon>Pseudomonadota</taxon>
        <taxon>Gammaproteobacteria</taxon>
        <taxon>Chromatiales</taxon>
        <taxon>Chromatiaceae</taxon>
        <taxon>Halochromatium</taxon>
    </lineage>
</organism>